<dbReference type="Pfam" id="PF00248">
    <property type="entry name" value="Aldo_ket_red"/>
    <property type="match status" value="1"/>
</dbReference>
<dbReference type="RefSeq" id="WP_039001980.1">
    <property type="nucleotide sequence ID" value="NZ_CP014327.1"/>
</dbReference>
<dbReference type="PANTHER" id="PTHR42686">
    <property type="entry name" value="GH17980P-RELATED"/>
    <property type="match status" value="1"/>
</dbReference>
<dbReference type="OrthoDB" id="9768851at2"/>
<dbReference type="AlphaFoldDB" id="A0A126UZC6"/>
<dbReference type="SUPFAM" id="SSF51430">
    <property type="entry name" value="NAD(P)-linked oxidoreductase"/>
    <property type="match status" value="1"/>
</dbReference>
<keyword evidence="3" id="KW-1185">Reference proteome</keyword>
<evidence type="ECO:0000313" key="2">
    <source>
        <dbReference type="EMBL" id="AML51390.1"/>
    </source>
</evidence>
<protein>
    <submittedName>
        <fullName evidence="2">Pyridoxal 4-dehydrogenase</fullName>
    </submittedName>
</protein>
<dbReference type="Proteomes" id="UP000070371">
    <property type="component" value="Chromosome"/>
</dbReference>
<sequence>MFAKRRVGKTDVETSLVSFGTTGIANIFVEVTEEAAQAVLEAAWQSGIRYFDTAPHYGRGRAEARLGVFLAAKSRDEVVISTKVGRVLRPGKQLAVAEDFVNPLPNDVHYDYSAKGFEESLISSMERLGTDRIDIVFVHDIGVVTHGAGNAAHMKDFLESGLPYLESLKEQGRIGAYGLGVNENEVCVEVLKSHPLDVILLAGRWTLLDRTAEAELIPMCREMGVSLVLGGVFNSGILATGPTEGTRFNYAPASVDILAQTRALEEKCGAFDVPLATAALHFGFSKPEAASVLIGTGKVSSLTRNLDAIQAPFPEALAKEVF</sequence>
<organism evidence="2 3">
    <name type="scientific">Falsihalocynthiibacter arcticus</name>
    <dbReference type="NCBI Taxonomy" id="1579316"/>
    <lineage>
        <taxon>Bacteria</taxon>
        <taxon>Pseudomonadati</taxon>
        <taxon>Pseudomonadota</taxon>
        <taxon>Alphaproteobacteria</taxon>
        <taxon>Rhodobacterales</taxon>
        <taxon>Roseobacteraceae</taxon>
        <taxon>Falsihalocynthiibacter</taxon>
    </lineage>
</organism>
<dbReference type="GO" id="GO:0016491">
    <property type="term" value="F:oxidoreductase activity"/>
    <property type="evidence" value="ECO:0007669"/>
    <property type="project" value="InterPro"/>
</dbReference>
<dbReference type="GO" id="GO:0005829">
    <property type="term" value="C:cytosol"/>
    <property type="evidence" value="ECO:0007669"/>
    <property type="project" value="TreeGrafter"/>
</dbReference>
<evidence type="ECO:0000259" key="1">
    <source>
        <dbReference type="Pfam" id="PF00248"/>
    </source>
</evidence>
<dbReference type="InterPro" id="IPR020471">
    <property type="entry name" value="AKR"/>
</dbReference>
<dbReference type="PANTHER" id="PTHR42686:SF1">
    <property type="entry name" value="GH17980P-RELATED"/>
    <property type="match status" value="1"/>
</dbReference>
<dbReference type="STRING" id="1579316.RC74_09105"/>
<name>A0A126UZC6_9RHOB</name>
<gene>
    <name evidence="2" type="ORF">RC74_09105</name>
</gene>
<accession>A0A126UZC6</accession>
<dbReference type="EMBL" id="CP014327">
    <property type="protein sequence ID" value="AML51390.1"/>
    <property type="molecule type" value="Genomic_DNA"/>
</dbReference>
<dbReference type="InterPro" id="IPR023210">
    <property type="entry name" value="NADP_OxRdtase_dom"/>
</dbReference>
<feature type="domain" description="NADP-dependent oxidoreductase" evidence="1">
    <location>
        <begin position="18"/>
        <end position="316"/>
    </location>
</feature>
<dbReference type="InterPro" id="IPR036812">
    <property type="entry name" value="NAD(P)_OxRdtase_dom_sf"/>
</dbReference>
<proteinExistence type="predicted"/>
<reference evidence="2 3" key="1">
    <citation type="submission" date="2016-02" db="EMBL/GenBank/DDBJ databases">
        <title>Complete genome sequence of Halocynthiibacter arcticus PAMC 20958t from arctic marine sediment.</title>
        <authorList>
            <person name="Lee Y.M."/>
            <person name="Baek K."/>
            <person name="Lee H.K."/>
            <person name="Shin S.C."/>
        </authorList>
    </citation>
    <scope>NUCLEOTIDE SEQUENCE [LARGE SCALE GENOMIC DNA]</scope>
    <source>
        <strain evidence="2">PAMC 20958</strain>
    </source>
</reference>
<dbReference type="KEGG" id="hat:RC74_09105"/>
<evidence type="ECO:0000313" key="3">
    <source>
        <dbReference type="Proteomes" id="UP000070371"/>
    </source>
</evidence>
<dbReference type="Gene3D" id="3.20.20.100">
    <property type="entry name" value="NADP-dependent oxidoreductase domain"/>
    <property type="match status" value="1"/>
</dbReference>